<name>A0A380TIB1_9ZZZZ</name>
<dbReference type="GO" id="GO:0009030">
    <property type="term" value="F:thiamine-phosphate kinase activity"/>
    <property type="evidence" value="ECO:0007669"/>
    <property type="project" value="UniProtKB-EC"/>
</dbReference>
<evidence type="ECO:0000259" key="2">
    <source>
        <dbReference type="Pfam" id="PF02769"/>
    </source>
</evidence>
<evidence type="ECO:0000313" key="3">
    <source>
        <dbReference type="EMBL" id="SUS07433.1"/>
    </source>
</evidence>
<dbReference type="PANTHER" id="PTHR30270:SF0">
    <property type="entry name" value="THIAMINE-MONOPHOSPHATE KINASE"/>
    <property type="match status" value="1"/>
</dbReference>
<dbReference type="HAMAP" id="MF_02128">
    <property type="entry name" value="TMP_kinase"/>
    <property type="match status" value="1"/>
</dbReference>
<dbReference type="NCBIfam" id="TIGR01379">
    <property type="entry name" value="thiL"/>
    <property type="match status" value="1"/>
</dbReference>
<dbReference type="EMBL" id="UIDG01000375">
    <property type="protein sequence ID" value="SUS07433.1"/>
    <property type="molecule type" value="Genomic_DNA"/>
</dbReference>
<evidence type="ECO:0000259" key="1">
    <source>
        <dbReference type="Pfam" id="PF00586"/>
    </source>
</evidence>
<dbReference type="Pfam" id="PF00586">
    <property type="entry name" value="AIRS"/>
    <property type="match status" value="1"/>
</dbReference>
<protein>
    <submittedName>
        <fullName evidence="3">Thiamine-monophosphate kinase</fullName>
        <ecNumber evidence="3">2.7.4.16</ecNumber>
    </submittedName>
</protein>
<dbReference type="PIRSF" id="PIRSF005303">
    <property type="entry name" value="Thiam_monoph_kin"/>
    <property type="match status" value="1"/>
</dbReference>
<proteinExistence type="inferred from homology"/>
<keyword evidence="3" id="KW-0418">Kinase</keyword>
<dbReference type="SUPFAM" id="SSF56042">
    <property type="entry name" value="PurM C-terminal domain-like"/>
    <property type="match status" value="1"/>
</dbReference>
<feature type="domain" description="PurM-like N-terminal" evidence="1">
    <location>
        <begin position="26"/>
        <end position="142"/>
    </location>
</feature>
<dbReference type="GO" id="GO:0009228">
    <property type="term" value="P:thiamine biosynthetic process"/>
    <property type="evidence" value="ECO:0007669"/>
    <property type="project" value="InterPro"/>
</dbReference>
<dbReference type="InterPro" id="IPR036676">
    <property type="entry name" value="PurM-like_C_sf"/>
</dbReference>
<dbReference type="Gene3D" id="3.90.650.10">
    <property type="entry name" value="PurM-like C-terminal domain"/>
    <property type="match status" value="1"/>
</dbReference>
<dbReference type="AlphaFoldDB" id="A0A380TIB1"/>
<dbReference type="InterPro" id="IPR036921">
    <property type="entry name" value="PurM-like_N_sf"/>
</dbReference>
<dbReference type="CDD" id="cd02194">
    <property type="entry name" value="ThiL"/>
    <property type="match status" value="1"/>
</dbReference>
<organism evidence="3">
    <name type="scientific">metagenome</name>
    <dbReference type="NCBI Taxonomy" id="256318"/>
    <lineage>
        <taxon>unclassified sequences</taxon>
        <taxon>metagenomes</taxon>
    </lineage>
</organism>
<accession>A0A380TIB1</accession>
<dbReference type="Gene3D" id="3.30.1330.10">
    <property type="entry name" value="PurM-like, N-terminal domain"/>
    <property type="match status" value="1"/>
</dbReference>
<dbReference type="InterPro" id="IPR016188">
    <property type="entry name" value="PurM-like_N"/>
</dbReference>
<dbReference type="InterPro" id="IPR006283">
    <property type="entry name" value="ThiL-like"/>
</dbReference>
<dbReference type="SUPFAM" id="SSF55326">
    <property type="entry name" value="PurM N-terminal domain-like"/>
    <property type="match status" value="1"/>
</dbReference>
<dbReference type="Pfam" id="PF02769">
    <property type="entry name" value="AIRS_C"/>
    <property type="match status" value="1"/>
</dbReference>
<dbReference type="PANTHER" id="PTHR30270">
    <property type="entry name" value="THIAMINE-MONOPHOSPHATE KINASE"/>
    <property type="match status" value="1"/>
</dbReference>
<keyword evidence="3" id="KW-0808">Transferase</keyword>
<dbReference type="InterPro" id="IPR010918">
    <property type="entry name" value="PurM-like_C_dom"/>
</dbReference>
<reference evidence="3" key="1">
    <citation type="submission" date="2018-07" db="EMBL/GenBank/DDBJ databases">
        <authorList>
            <person name="Quirk P.G."/>
            <person name="Krulwich T.A."/>
        </authorList>
    </citation>
    <scope>NUCLEOTIDE SEQUENCE</scope>
</reference>
<sequence length="335" mass="34173">MDEFALIAHFFAPLAAAEAGAFGLTDDAAVLALGSDQALVATIDTLVEGVHFRAEDPPESVGVKLLAVNLSDLAAMAAQPRGYLLSLALPQAWTTDRREAWLGGFVAGLRAAQAQAGVDLVGGDTIGTPGPLTLTVTALGTVAHGRAVRRSGAQVGDDLYVSGSIGDATLGLMLLQGRLAGASATDATLLIERYQRPTPRLGVGHGLRGLAHAAADVSDGLIADLGHICQASGVCATIESQRIPLSAPASTALRREPDVFMDLLRGGDDYELVFTAAPERAGDVARLAAATGVPLTAIGKIAGTDIAQGAHSVRVTDPSGRDLVVVGSGGYCHFT</sequence>
<dbReference type="EC" id="2.7.4.16" evidence="3"/>
<gene>
    <name evidence="3" type="primary">thiL</name>
    <name evidence="3" type="ORF">DF3PB_4360003</name>
</gene>
<feature type="domain" description="PurM-like C-terminal" evidence="2">
    <location>
        <begin position="154"/>
        <end position="304"/>
    </location>
</feature>